<dbReference type="SUPFAM" id="SSF55681">
    <property type="entry name" value="Class II aaRS and biotin synthetases"/>
    <property type="match status" value="1"/>
</dbReference>
<evidence type="ECO:0000313" key="7">
    <source>
        <dbReference type="Proteomes" id="UP000017819"/>
    </source>
</evidence>
<dbReference type="GO" id="GO:0000105">
    <property type="term" value="P:L-histidine biosynthetic process"/>
    <property type="evidence" value="ECO:0007669"/>
    <property type="project" value="UniProtKB-KW"/>
</dbReference>
<dbReference type="Gene3D" id="3.30.930.10">
    <property type="entry name" value="Bira Bifunctional Protein, Domain 2"/>
    <property type="match status" value="1"/>
</dbReference>
<dbReference type="PANTHER" id="PTHR43707">
    <property type="entry name" value="HISTIDYL-TRNA SYNTHETASE"/>
    <property type="match status" value="1"/>
</dbReference>
<dbReference type="InterPro" id="IPR041715">
    <property type="entry name" value="HisRS-like_core"/>
</dbReference>
<comment type="caution">
    <text evidence="6">The sequence shown here is derived from an EMBL/GenBank/DDBJ whole genome shotgun (WGS) entry which is preliminary data.</text>
</comment>
<dbReference type="GO" id="GO:0006427">
    <property type="term" value="P:histidyl-tRNA aminoacylation"/>
    <property type="evidence" value="ECO:0007669"/>
    <property type="project" value="TreeGrafter"/>
</dbReference>
<feature type="binding site" evidence="4">
    <location>
        <position position="94"/>
    </location>
    <ligand>
        <name>L-histidine</name>
        <dbReference type="ChEBI" id="CHEBI:57595"/>
    </ligand>
</feature>
<keyword evidence="6" id="KW-0328">Glycosyltransferase</keyword>
<dbReference type="Proteomes" id="UP000017819">
    <property type="component" value="Unassembled WGS sequence"/>
</dbReference>
<gene>
    <name evidence="6" type="ORF">N177_1607</name>
</gene>
<dbReference type="PANTHER" id="PTHR43707:SF1">
    <property type="entry name" value="HISTIDINE--TRNA LIGASE, MITOCHONDRIAL-RELATED"/>
    <property type="match status" value="1"/>
</dbReference>
<dbReference type="STRING" id="631454.N177_1607"/>
<dbReference type="PIRSF" id="PIRSF001549">
    <property type="entry name" value="His-tRNA_synth"/>
    <property type="match status" value="1"/>
</dbReference>
<dbReference type="eggNOG" id="COG3705">
    <property type="taxonomic scope" value="Bacteria"/>
</dbReference>
<sequence length="377" mass="40776">MTPAARDNAERRALIDLLASRHHLVTEPAILQPATVFLDLTGEDIRRRLYLVQDPEGRELCLRPDYTIPVSRAHLAEGRAERPARYAYMGPVFRYRPSGAGPGEFTQAGVEIYGAPDPEATDAEVMSLALEAVRLFGLERPALRIGDPSILMRFVEELKLPEPWPRRLRAGFGRNGGVLDVLRQAANPPPANDRARFLAALARGDQGAARAAVEEMVSIAGIAPVGGRTPEEIAQRLVEQAELAVAGGLDERAIALLQEVAGVRGGPREALDRLETLARAAGVEVGAALQSWHRRLDALEASGAGAAAMEFVGDFGRRLDYYTGFVFEIDDPARPEVGPMVGGGRYDRLLSLLGAPEEVAAVGCSIWIDRLEQGRAQ</sequence>
<evidence type="ECO:0000313" key="6">
    <source>
        <dbReference type="EMBL" id="ESR25495.1"/>
    </source>
</evidence>
<reference evidence="6 7" key="1">
    <citation type="journal article" date="2014" name="Genome Announc.">
        <title>Draft Genome Sequence of Lutibaculum baratangense Strain AMV1T, Isolated from a Mud Volcano in Andamans, India.</title>
        <authorList>
            <person name="Singh A."/>
            <person name="Sreenivas A."/>
            <person name="Sathyanarayana Reddy G."/>
            <person name="Pinnaka A.K."/>
            <person name="Shivaji S."/>
        </authorList>
    </citation>
    <scope>NUCLEOTIDE SEQUENCE [LARGE SCALE GENOMIC DNA]</scope>
    <source>
        <strain evidence="6 7">AMV1</strain>
    </source>
</reference>
<keyword evidence="3" id="KW-0028">Amino-acid biosynthesis</keyword>
<keyword evidence="3" id="KW-0368">Histidine biosynthesis</keyword>
<evidence type="ECO:0000256" key="4">
    <source>
        <dbReference type="PIRSR" id="PIRSR001549-1"/>
    </source>
</evidence>
<dbReference type="AlphaFoldDB" id="V4RQT5"/>
<organism evidence="6 7">
    <name type="scientific">Lutibaculum baratangense AMV1</name>
    <dbReference type="NCBI Taxonomy" id="631454"/>
    <lineage>
        <taxon>Bacteria</taxon>
        <taxon>Pseudomonadati</taxon>
        <taxon>Pseudomonadota</taxon>
        <taxon>Alphaproteobacteria</taxon>
        <taxon>Hyphomicrobiales</taxon>
        <taxon>Tepidamorphaceae</taxon>
        <taxon>Lutibaculum</taxon>
    </lineage>
</organism>
<feature type="binding site" evidence="4">
    <location>
        <begin position="65"/>
        <end position="67"/>
    </location>
    <ligand>
        <name>L-histidine</name>
        <dbReference type="ChEBI" id="CHEBI:57595"/>
    </ligand>
</feature>
<keyword evidence="7" id="KW-1185">Reference proteome</keyword>
<dbReference type="PATRIC" id="fig|631454.5.peg.1588"/>
<evidence type="ECO:0000259" key="5">
    <source>
        <dbReference type="PROSITE" id="PS50862"/>
    </source>
</evidence>
<dbReference type="PROSITE" id="PS50862">
    <property type="entry name" value="AA_TRNA_LIGASE_II"/>
    <property type="match status" value="1"/>
</dbReference>
<keyword evidence="6" id="KW-0808">Transferase</keyword>
<dbReference type="OrthoDB" id="9797914at2"/>
<feature type="binding site" evidence="4">
    <location>
        <position position="111"/>
    </location>
    <ligand>
        <name>L-histidine</name>
        <dbReference type="ChEBI" id="CHEBI:57595"/>
    </ligand>
</feature>
<dbReference type="InterPro" id="IPR004516">
    <property type="entry name" value="HisRS/HisZ"/>
</dbReference>
<evidence type="ECO:0000256" key="3">
    <source>
        <dbReference type="ARBA" id="ARBA00023102"/>
    </source>
</evidence>
<evidence type="ECO:0000256" key="1">
    <source>
        <dbReference type="ARBA" id="ARBA00011738"/>
    </source>
</evidence>
<evidence type="ECO:0000256" key="2">
    <source>
        <dbReference type="ARBA" id="ARBA00017399"/>
    </source>
</evidence>
<feature type="binding site" evidence="4">
    <location>
        <position position="107"/>
    </location>
    <ligand>
        <name>L-histidine</name>
        <dbReference type="ChEBI" id="CHEBI:57595"/>
    </ligand>
</feature>
<name>V4RQT5_9HYPH</name>
<accession>V4RQT5</accession>
<proteinExistence type="predicted"/>
<protein>
    <recommendedName>
        <fullName evidence="2">Histidine--tRNA ligase</fullName>
    </recommendedName>
</protein>
<dbReference type="GO" id="GO:0005737">
    <property type="term" value="C:cytoplasm"/>
    <property type="evidence" value="ECO:0007669"/>
    <property type="project" value="InterPro"/>
</dbReference>
<dbReference type="GO" id="GO:0004821">
    <property type="term" value="F:histidine-tRNA ligase activity"/>
    <property type="evidence" value="ECO:0007669"/>
    <property type="project" value="TreeGrafter"/>
</dbReference>
<comment type="subunit">
    <text evidence="1">Homodimer.</text>
</comment>
<dbReference type="RefSeq" id="WP_023431749.1">
    <property type="nucleotide sequence ID" value="NZ_AWXZ01000019.1"/>
</dbReference>
<dbReference type="InterPro" id="IPR006195">
    <property type="entry name" value="aa-tRNA-synth_II"/>
</dbReference>
<feature type="domain" description="Aminoacyl-transfer RNA synthetases class-II family profile" evidence="5">
    <location>
        <begin position="1"/>
        <end position="353"/>
    </location>
</feature>
<dbReference type="EMBL" id="AWXZ01000019">
    <property type="protein sequence ID" value="ESR25495.1"/>
    <property type="molecule type" value="Genomic_DNA"/>
</dbReference>
<dbReference type="Pfam" id="PF13393">
    <property type="entry name" value="tRNA-synt_His"/>
    <property type="match status" value="2"/>
</dbReference>
<feature type="binding site" evidence="4">
    <location>
        <position position="317"/>
    </location>
    <ligand>
        <name>L-histidine</name>
        <dbReference type="ChEBI" id="CHEBI:57595"/>
    </ligand>
</feature>
<dbReference type="GO" id="GO:0016757">
    <property type="term" value="F:glycosyltransferase activity"/>
    <property type="evidence" value="ECO:0007669"/>
    <property type="project" value="UniProtKB-KW"/>
</dbReference>
<dbReference type="InterPro" id="IPR045864">
    <property type="entry name" value="aa-tRNA-synth_II/BPL/LPL"/>
</dbReference>
<feature type="binding site" evidence="4">
    <location>
        <begin position="321"/>
        <end position="322"/>
    </location>
    <ligand>
        <name>L-histidine</name>
        <dbReference type="ChEBI" id="CHEBI:57595"/>
    </ligand>
</feature>